<dbReference type="Gene3D" id="3.40.50.2000">
    <property type="entry name" value="Glycogen Phosphorylase B"/>
    <property type="match status" value="2"/>
</dbReference>
<dbReference type="EMBL" id="PVZS01000018">
    <property type="protein sequence ID" value="PSC03982.1"/>
    <property type="molecule type" value="Genomic_DNA"/>
</dbReference>
<reference evidence="5" key="1">
    <citation type="submission" date="2018-03" db="EMBL/GenBank/DDBJ databases">
        <authorList>
            <person name="Sun L."/>
            <person name="Liu H."/>
            <person name="Chen W."/>
            <person name="Huang K."/>
            <person name="Liu W."/>
            <person name="Gao X."/>
        </authorList>
    </citation>
    <scope>NUCLEOTIDE SEQUENCE [LARGE SCALE GENOMIC DNA]</scope>
    <source>
        <strain evidence="5">SH9</strain>
    </source>
</reference>
<feature type="domain" description="Glycosyl transferase family 1" evidence="2">
    <location>
        <begin position="208"/>
        <end position="381"/>
    </location>
</feature>
<evidence type="ECO:0000256" key="1">
    <source>
        <dbReference type="ARBA" id="ARBA00022679"/>
    </source>
</evidence>
<gene>
    <name evidence="4" type="ORF">SLNSH_16245</name>
</gene>
<accession>A0A2T1HQS3</accession>
<dbReference type="InterPro" id="IPR022623">
    <property type="entry name" value="Glyco_trans_4"/>
</dbReference>
<dbReference type="SUPFAM" id="SSF53756">
    <property type="entry name" value="UDP-Glycosyltransferase/glycogen phosphorylase"/>
    <property type="match status" value="1"/>
</dbReference>
<dbReference type="AlphaFoldDB" id="A0A2T1HQS3"/>
<dbReference type="GO" id="GO:0009103">
    <property type="term" value="P:lipopolysaccharide biosynthetic process"/>
    <property type="evidence" value="ECO:0007669"/>
    <property type="project" value="TreeGrafter"/>
</dbReference>
<keyword evidence="5" id="KW-1185">Reference proteome</keyword>
<proteinExistence type="predicted"/>
<dbReference type="RefSeq" id="WP_106338062.1">
    <property type="nucleotide sequence ID" value="NZ_PVZS01000018.1"/>
</dbReference>
<organism evidence="4 5">
    <name type="scientific">Alsobacter soli</name>
    <dbReference type="NCBI Taxonomy" id="2109933"/>
    <lineage>
        <taxon>Bacteria</taxon>
        <taxon>Pseudomonadati</taxon>
        <taxon>Pseudomonadota</taxon>
        <taxon>Alphaproteobacteria</taxon>
        <taxon>Hyphomicrobiales</taxon>
        <taxon>Alsobacteraceae</taxon>
        <taxon>Alsobacter</taxon>
    </lineage>
</organism>
<dbReference type="InterPro" id="IPR001296">
    <property type="entry name" value="Glyco_trans_1"/>
</dbReference>
<name>A0A2T1HQS3_9HYPH</name>
<dbReference type="Pfam" id="PF00534">
    <property type="entry name" value="Glycos_transf_1"/>
    <property type="match status" value="1"/>
</dbReference>
<dbReference type="PANTHER" id="PTHR46401">
    <property type="entry name" value="GLYCOSYLTRANSFERASE WBBK-RELATED"/>
    <property type="match status" value="1"/>
</dbReference>
<sequence length="422" mass="46635">MDVLFVHNNFPGQYRHIARALQHMGGFRLFGIGAKTAPGLPGVTTARYTLDGMEPARDVHPFARRFEGEMRRAAGVIRAAVQLRDAAGMDPAVVLVHPGWGENTPLRSLFPRARMISFCEFYYGPGADVGFDPEFSNPTPMDYTRLNAWNASTLLALTDSDAAIAPTEWQRSRYPALFRPMIHTVHDGVDTRVVRPGPAELWEHGDLRIEPGEEIITFVARNLEPYRGYHIFMRALPRILKARPSARVVIVGGDGVSYGARPPQGQTWRQIFLDEVKDSLDLARVSFTGALPYDAYLRLLRHSRAHVYLTYPFVLSWSMLEAMASGCLVVGSATEPVQEVIAHGVNGLLTPFFDQDALVEAVVSAAAEPERYAPLREAARKTVVERYDLTTICLPRQLAIMRVGSEQSTATLLAAPSSAGHA</sequence>
<feature type="domain" description="Glycosyl transferase family 4" evidence="3">
    <location>
        <begin position="29"/>
        <end position="193"/>
    </location>
</feature>
<protein>
    <submittedName>
        <fullName evidence="4">Glycosyl transferase family 1</fullName>
    </submittedName>
</protein>
<dbReference type="Pfam" id="PF12000">
    <property type="entry name" value="Glyco_trans_4_3"/>
    <property type="match status" value="1"/>
</dbReference>
<evidence type="ECO:0000259" key="3">
    <source>
        <dbReference type="Pfam" id="PF12000"/>
    </source>
</evidence>
<dbReference type="PANTHER" id="PTHR46401:SF2">
    <property type="entry name" value="GLYCOSYLTRANSFERASE WBBK-RELATED"/>
    <property type="match status" value="1"/>
</dbReference>
<keyword evidence="1 4" id="KW-0808">Transferase</keyword>
<evidence type="ECO:0000313" key="5">
    <source>
        <dbReference type="Proteomes" id="UP000239772"/>
    </source>
</evidence>
<dbReference type="GO" id="GO:0016757">
    <property type="term" value="F:glycosyltransferase activity"/>
    <property type="evidence" value="ECO:0007669"/>
    <property type="project" value="InterPro"/>
</dbReference>
<dbReference type="OrthoDB" id="9793726at2"/>
<comment type="caution">
    <text evidence="4">The sequence shown here is derived from an EMBL/GenBank/DDBJ whole genome shotgun (WGS) entry which is preliminary data.</text>
</comment>
<evidence type="ECO:0000259" key="2">
    <source>
        <dbReference type="Pfam" id="PF00534"/>
    </source>
</evidence>
<dbReference type="Proteomes" id="UP000239772">
    <property type="component" value="Unassembled WGS sequence"/>
</dbReference>
<evidence type="ECO:0000313" key="4">
    <source>
        <dbReference type="EMBL" id="PSC03982.1"/>
    </source>
</evidence>